<name>A0A8J3H338_9RHOB</name>
<keyword evidence="4" id="KW-0460">Magnesium</keyword>
<dbReference type="GO" id="GO:0000298">
    <property type="term" value="F:endopolyphosphatase activity"/>
    <property type="evidence" value="ECO:0007669"/>
    <property type="project" value="TreeGrafter"/>
</dbReference>
<evidence type="ECO:0000256" key="1">
    <source>
        <dbReference type="ARBA" id="ARBA00001946"/>
    </source>
</evidence>
<accession>A0A8J3H338</accession>
<keyword evidence="3 6" id="KW-0378">Hydrolase</keyword>
<dbReference type="Gene3D" id="3.90.79.10">
    <property type="entry name" value="Nucleoside Triphosphate Pyrophosphohydrolase"/>
    <property type="match status" value="1"/>
</dbReference>
<evidence type="ECO:0000256" key="2">
    <source>
        <dbReference type="ARBA" id="ARBA00022723"/>
    </source>
</evidence>
<evidence type="ECO:0000313" key="7">
    <source>
        <dbReference type="Proteomes" id="UP000611500"/>
    </source>
</evidence>
<dbReference type="RefSeq" id="WP_051312110.1">
    <property type="nucleotide sequence ID" value="NZ_BNAP01000001.1"/>
</dbReference>
<dbReference type="InterPro" id="IPR047198">
    <property type="entry name" value="DDP-like_NUDIX"/>
</dbReference>
<reference evidence="6" key="1">
    <citation type="journal article" date="2014" name="Int. J. Syst. Evol. Microbiol.">
        <title>Complete genome sequence of Corynebacterium casei LMG S-19264T (=DSM 44701T), isolated from a smear-ripened cheese.</title>
        <authorList>
            <consortium name="US DOE Joint Genome Institute (JGI-PGF)"/>
            <person name="Walter F."/>
            <person name="Albersmeier A."/>
            <person name="Kalinowski J."/>
            <person name="Ruckert C."/>
        </authorList>
    </citation>
    <scope>NUCLEOTIDE SEQUENCE</scope>
    <source>
        <strain evidence="6">CGMCC 1.7081</strain>
    </source>
</reference>
<dbReference type="EMBL" id="BNAP01000001">
    <property type="protein sequence ID" value="GHG81493.1"/>
    <property type="molecule type" value="Genomic_DNA"/>
</dbReference>
<dbReference type="GO" id="GO:1901909">
    <property type="term" value="P:diadenosine hexaphosphate catabolic process"/>
    <property type="evidence" value="ECO:0007669"/>
    <property type="project" value="TreeGrafter"/>
</dbReference>
<sequence length="164" mass="18526">MSGKNGKPRKQYGALPFIQVGGKLRVVLITSRTHQNWIFPKGNRVPGRSGADSALQEAREEAGVIGRRWGRMKLRGIVDHPDGKIDLTLYPMRVERLRTSWPEAHQRRRVLVSVCEGEKLLTFKASRRMLRQWAAHFRNLPAEAGGGLSRSRSSQDSRARSGCR</sequence>
<dbReference type="GO" id="GO:0046872">
    <property type="term" value="F:metal ion binding"/>
    <property type="evidence" value="ECO:0007669"/>
    <property type="project" value="UniProtKB-KW"/>
</dbReference>
<organism evidence="6 7">
    <name type="scientific">Pseudodonghicola xiamenensis</name>
    <dbReference type="NCBI Taxonomy" id="337702"/>
    <lineage>
        <taxon>Bacteria</taxon>
        <taxon>Pseudomonadati</taxon>
        <taxon>Pseudomonadota</taxon>
        <taxon>Alphaproteobacteria</taxon>
        <taxon>Rhodobacterales</taxon>
        <taxon>Paracoccaceae</taxon>
        <taxon>Pseudodonghicola</taxon>
    </lineage>
</organism>
<dbReference type="GO" id="GO:1901907">
    <property type="term" value="P:diadenosine pentaphosphate catabolic process"/>
    <property type="evidence" value="ECO:0007669"/>
    <property type="project" value="TreeGrafter"/>
</dbReference>
<dbReference type="GO" id="GO:0034432">
    <property type="term" value="F:bis(5'-adenosyl)-pentaphosphatase activity"/>
    <property type="evidence" value="ECO:0007669"/>
    <property type="project" value="TreeGrafter"/>
</dbReference>
<protein>
    <submittedName>
        <fullName evidence="6">NUDIX hydrolase</fullName>
    </submittedName>
</protein>
<evidence type="ECO:0000313" key="6">
    <source>
        <dbReference type="EMBL" id="GHG81493.1"/>
    </source>
</evidence>
<feature type="region of interest" description="Disordered" evidence="5">
    <location>
        <begin position="144"/>
        <end position="164"/>
    </location>
</feature>
<evidence type="ECO:0000256" key="4">
    <source>
        <dbReference type="ARBA" id="ARBA00022842"/>
    </source>
</evidence>
<comment type="cofactor">
    <cofactor evidence="1">
        <name>Mg(2+)</name>
        <dbReference type="ChEBI" id="CHEBI:18420"/>
    </cofactor>
</comment>
<dbReference type="AlphaFoldDB" id="A0A8J3H338"/>
<reference evidence="6" key="2">
    <citation type="submission" date="2020-09" db="EMBL/GenBank/DDBJ databases">
        <authorList>
            <person name="Sun Q."/>
            <person name="Zhou Y."/>
        </authorList>
    </citation>
    <scope>NUCLEOTIDE SEQUENCE</scope>
    <source>
        <strain evidence="6">CGMCC 1.7081</strain>
    </source>
</reference>
<dbReference type="GO" id="GO:0008486">
    <property type="term" value="F:diphosphoinositol-polyphosphate diphosphatase activity"/>
    <property type="evidence" value="ECO:0007669"/>
    <property type="project" value="TreeGrafter"/>
</dbReference>
<dbReference type="GO" id="GO:0034431">
    <property type="term" value="F:bis(5'-adenosyl)-hexaphosphatase activity"/>
    <property type="evidence" value="ECO:0007669"/>
    <property type="project" value="TreeGrafter"/>
</dbReference>
<comment type="caution">
    <text evidence="6">The sequence shown here is derived from an EMBL/GenBank/DDBJ whole genome shotgun (WGS) entry which is preliminary data.</text>
</comment>
<dbReference type="CDD" id="cd04666">
    <property type="entry name" value="NUDIX_DIPP2_like_Nudt4"/>
    <property type="match status" value="1"/>
</dbReference>
<dbReference type="PANTHER" id="PTHR12629:SF0">
    <property type="entry name" value="DIPHOSPHOINOSITOL-POLYPHOSPHATE DIPHOSPHATASE"/>
    <property type="match status" value="1"/>
</dbReference>
<evidence type="ECO:0000256" key="3">
    <source>
        <dbReference type="ARBA" id="ARBA00022801"/>
    </source>
</evidence>
<gene>
    <name evidence="6" type="ORF">GCM10010961_05570</name>
</gene>
<dbReference type="InterPro" id="IPR015797">
    <property type="entry name" value="NUDIX_hydrolase-like_dom_sf"/>
</dbReference>
<evidence type="ECO:0000256" key="5">
    <source>
        <dbReference type="SAM" id="MobiDB-lite"/>
    </source>
</evidence>
<dbReference type="GO" id="GO:0005737">
    <property type="term" value="C:cytoplasm"/>
    <property type="evidence" value="ECO:0007669"/>
    <property type="project" value="TreeGrafter"/>
</dbReference>
<feature type="compositionally biased region" description="Basic and acidic residues" evidence="5">
    <location>
        <begin position="153"/>
        <end position="164"/>
    </location>
</feature>
<dbReference type="GO" id="GO:0071543">
    <property type="term" value="P:diphosphoinositol polyphosphate metabolic process"/>
    <property type="evidence" value="ECO:0007669"/>
    <property type="project" value="TreeGrafter"/>
</dbReference>
<dbReference type="SUPFAM" id="SSF55811">
    <property type="entry name" value="Nudix"/>
    <property type="match status" value="1"/>
</dbReference>
<keyword evidence="7" id="KW-1185">Reference proteome</keyword>
<dbReference type="PANTHER" id="PTHR12629">
    <property type="entry name" value="DIPHOSPHOINOSITOL POLYPHOSPHATE PHOSPHOHYDROLASE"/>
    <property type="match status" value="1"/>
</dbReference>
<dbReference type="GO" id="GO:1901911">
    <property type="term" value="P:adenosine 5'-(hexahydrogen pentaphosphate) catabolic process"/>
    <property type="evidence" value="ECO:0007669"/>
    <property type="project" value="TreeGrafter"/>
</dbReference>
<keyword evidence="2" id="KW-0479">Metal-binding</keyword>
<dbReference type="Proteomes" id="UP000611500">
    <property type="component" value="Unassembled WGS sequence"/>
</dbReference>
<proteinExistence type="predicted"/>